<dbReference type="OrthoDB" id="6480633at2759"/>
<dbReference type="PROSITE" id="PS50923">
    <property type="entry name" value="SUSHI"/>
    <property type="match status" value="2"/>
</dbReference>
<keyword evidence="4" id="KW-0732">Signal</keyword>
<dbReference type="SMART" id="SM00032">
    <property type="entry name" value="CCP"/>
    <property type="match status" value="3"/>
</dbReference>
<sequence length="236" mass="26054">MWKLILFCGISLLAIIQEKMTVALCPPYLLKLNETVTYNPPLMHLVAPQGTVASLLCNYGYIAQGIATSRCNENSQWEPPLGKCVGLTDGASCSVLDGFNGKIQYTHPELVLDHLLEEVPSGTLAAFSCGLQAKVEGYPYSFCHNNEWSAPTPMCNFFGLHHVKEMGCKAIEVPNGHMKYSKSANGKMNYPVNTKAKVECDFDLEYSGPKQHTCRRNNKWSNNLGKCLPVQSSDSE</sequence>
<keyword evidence="1" id="KW-0677">Repeat</keyword>
<dbReference type="InterPro" id="IPR051277">
    <property type="entry name" value="SEZ6_CSMD_C4BPB_Regulators"/>
</dbReference>
<proteinExistence type="predicted"/>
<keyword evidence="2 3" id="KW-1015">Disulfide bond</keyword>
<dbReference type="SUPFAM" id="SSF57535">
    <property type="entry name" value="Complement control module/SCR domain"/>
    <property type="match status" value="3"/>
</dbReference>
<evidence type="ECO:0000313" key="6">
    <source>
        <dbReference type="EMBL" id="VDM99850.1"/>
    </source>
</evidence>
<dbReference type="Gene3D" id="2.10.70.10">
    <property type="entry name" value="Complement Module, domain 1"/>
    <property type="match status" value="2"/>
</dbReference>
<dbReference type="InterPro" id="IPR035976">
    <property type="entry name" value="Sushi/SCR/CCP_sf"/>
</dbReference>
<dbReference type="GO" id="GO:0060074">
    <property type="term" value="P:synapse maturation"/>
    <property type="evidence" value="ECO:0007669"/>
    <property type="project" value="TreeGrafter"/>
</dbReference>
<reference evidence="8" key="1">
    <citation type="submission" date="2017-02" db="UniProtKB">
        <authorList>
            <consortium name="WormBaseParasite"/>
        </authorList>
    </citation>
    <scope>IDENTIFICATION</scope>
</reference>
<evidence type="ECO:0000256" key="2">
    <source>
        <dbReference type="ARBA" id="ARBA00023157"/>
    </source>
</evidence>
<feature type="disulfide bond" evidence="3">
    <location>
        <begin position="57"/>
        <end position="84"/>
    </location>
</feature>
<evidence type="ECO:0000256" key="4">
    <source>
        <dbReference type="SAM" id="SignalP"/>
    </source>
</evidence>
<evidence type="ECO:0000313" key="7">
    <source>
        <dbReference type="Proteomes" id="UP000276776"/>
    </source>
</evidence>
<dbReference type="PANTHER" id="PTHR45656:SF2">
    <property type="entry name" value="SEIZURE 6-LIKE PROTEIN 2"/>
    <property type="match status" value="1"/>
</dbReference>
<dbReference type="GO" id="GO:0005783">
    <property type="term" value="C:endoplasmic reticulum"/>
    <property type="evidence" value="ECO:0007669"/>
    <property type="project" value="TreeGrafter"/>
</dbReference>
<dbReference type="WBParaSite" id="TCLT_0000340901-mRNA-1">
    <property type="protein sequence ID" value="TCLT_0000340901-mRNA-1"/>
    <property type="gene ID" value="TCLT_0000340901"/>
</dbReference>
<accession>A0A0N5CT51</accession>
<comment type="caution">
    <text evidence="3">Lacks conserved residue(s) required for the propagation of feature annotation.</text>
</comment>
<feature type="domain" description="Sushi" evidence="5">
    <location>
        <begin position="23"/>
        <end position="86"/>
    </location>
</feature>
<name>A0A0N5CT51_THECL</name>
<dbReference type="CDD" id="cd00033">
    <property type="entry name" value="CCP"/>
    <property type="match status" value="2"/>
</dbReference>
<dbReference type="PANTHER" id="PTHR45656">
    <property type="entry name" value="PROTEIN CBR-CLEC-78"/>
    <property type="match status" value="1"/>
</dbReference>
<keyword evidence="3" id="KW-0768">Sushi</keyword>
<protein>
    <submittedName>
        <fullName evidence="8">Sushi domain-containing protein</fullName>
    </submittedName>
</protein>
<dbReference type="EMBL" id="UYYF01001419">
    <property type="protein sequence ID" value="VDM99850.1"/>
    <property type="molecule type" value="Genomic_DNA"/>
</dbReference>
<dbReference type="Proteomes" id="UP000276776">
    <property type="component" value="Unassembled WGS sequence"/>
</dbReference>
<feature type="domain" description="Sushi" evidence="5">
    <location>
        <begin position="166"/>
        <end position="229"/>
    </location>
</feature>
<organism evidence="8">
    <name type="scientific">Thelazia callipaeda</name>
    <name type="common">Oriental eyeworm</name>
    <name type="synonym">Parasitic nematode</name>
    <dbReference type="NCBI Taxonomy" id="103827"/>
    <lineage>
        <taxon>Eukaryota</taxon>
        <taxon>Metazoa</taxon>
        <taxon>Ecdysozoa</taxon>
        <taxon>Nematoda</taxon>
        <taxon>Chromadorea</taxon>
        <taxon>Rhabditida</taxon>
        <taxon>Spirurina</taxon>
        <taxon>Spiruromorpha</taxon>
        <taxon>Thelazioidea</taxon>
        <taxon>Thelaziidae</taxon>
        <taxon>Thelazia</taxon>
    </lineage>
</organism>
<dbReference type="AlphaFoldDB" id="A0A0N5CT51"/>
<reference evidence="6 7" key="2">
    <citation type="submission" date="2018-11" db="EMBL/GenBank/DDBJ databases">
        <authorList>
            <consortium name="Pathogen Informatics"/>
        </authorList>
    </citation>
    <scope>NUCLEOTIDE SEQUENCE [LARGE SCALE GENOMIC DNA]</scope>
</reference>
<feature type="chain" id="PRO_5043126333" evidence="4">
    <location>
        <begin position="24"/>
        <end position="236"/>
    </location>
</feature>
<dbReference type="InterPro" id="IPR000436">
    <property type="entry name" value="Sushi_SCR_CCP_dom"/>
</dbReference>
<keyword evidence="7" id="KW-1185">Reference proteome</keyword>
<evidence type="ECO:0000313" key="8">
    <source>
        <dbReference type="WBParaSite" id="TCLT_0000340901-mRNA-1"/>
    </source>
</evidence>
<feature type="signal peptide" evidence="4">
    <location>
        <begin position="1"/>
        <end position="23"/>
    </location>
</feature>
<dbReference type="STRING" id="103827.A0A0N5CT51"/>
<evidence type="ECO:0000256" key="3">
    <source>
        <dbReference type="PROSITE-ProRule" id="PRU00302"/>
    </source>
</evidence>
<evidence type="ECO:0000259" key="5">
    <source>
        <dbReference type="PROSITE" id="PS50923"/>
    </source>
</evidence>
<evidence type="ECO:0000256" key="1">
    <source>
        <dbReference type="ARBA" id="ARBA00022737"/>
    </source>
</evidence>
<dbReference type="GO" id="GO:0043025">
    <property type="term" value="C:neuronal cell body"/>
    <property type="evidence" value="ECO:0007669"/>
    <property type="project" value="TreeGrafter"/>
</dbReference>
<gene>
    <name evidence="6" type="ORF">TCLT_LOCUS3402</name>
</gene>
<dbReference type="Pfam" id="PF00084">
    <property type="entry name" value="Sushi"/>
    <property type="match status" value="2"/>
</dbReference>
<dbReference type="OMA" id="IAVVKCD"/>
<feature type="disulfide bond" evidence="3">
    <location>
        <begin position="200"/>
        <end position="227"/>
    </location>
</feature>
<dbReference type="GO" id="GO:0090036">
    <property type="term" value="P:regulation of protein kinase C signaling"/>
    <property type="evidence" value="ECO:0007669"/>
    <property type="project" value="TreeGrafter"/>
</dbReference>